<dbReference type="InterPro" id="IPR003690">
    <property type="entry name" value="MTERF"/>
</dbReference>
<dbReference type="Gramene" id="PRQ26295">
    <property type="protein sequence ID" value="PRQ26295"/>
    <property type="gene ID" value="RchiOBHm_Chr6g0293041"/>
</dbReference>
<dbReference type="FunFam" id="1.25.70.10:FF:000001">
    <property type="entry name" value="Mitochondrial transcription termination factor-like"/>
    <property type="match status" value="1"/>
</dbReference>
<dbReference type="EMBL" id="PDCK01000044">
    <property type="protein sequence ID" value="PRQ26295.1"/>
    <property type="molecule type" value="Genomic_DNA"/>
</dbReference>
<proteinExistence type="inferred from homology"/>
<keyword evidence="5" id="KW-1185">Reference proteome</keyword>
<dbReference type="GO" id="GO:0003676">
    <property type="term" value="F:nucleic acid binding"/>
    <property type="evidence" value="ECO:0007669"/>
    <property type="project" value="InterPro"/>
</dbReference>
<evidence type="ECO:0000256" key="3">
    <source>
        <dbReference type="ARBA" id="ARBA00022946"/>
    </source>
</evidence>
<keyword evidence="2" id="KW-0804">Transcription</keyword>
<evidence type="ECO:0000313" key="4">
    <source>
        <dbReference type="EMBL" id="PRQ26295.1"/>
    </source>
</evidence>
<keyword evidence="2" id="KW-0805">Transcription regulation</keyword>
<dbReference type="SMART" id="SM00733">
    <property type="entry name" value="Mterf"/>
    <property type="match status" value="6"/>
</dbReference>
<evidence type="ECO:0000313" key="5">
    <source>
        <dbReference type="Proteomes" id="UP000238479"/>
    </source>
</evidence>
<dbReference type="InterPro" id="IPR038538">
    <property type="entry name" value="MTERF_sf"/>
</dbReference>
<dbReference type="AlphaFoldDB" id="A0A2P6PWK2"/>
<dbReference type="PANTHER" id="PTHR13068">
    <property type="entry name" value="CGI-12 PROTEIN-RELATED"/>
    <property type="match status" value="1"/>
</dbReference>
<sequence length="308" mass="35476">MWAFPRSRHCSIPQGTQISTLVRRHPRILLADAKKTLAPKLEFFCSVGMSRLDLAKTVTHSQSILDRSLENHIVPSFNLLKDVVHSDVKVLGILKCSPWIFRQKLSKTMMPNIELLRALGMPQSSIARLLTYYVQIVMKEPESFSQLVGEVEQLGFDLRKTFFVQAMLALSGKNKTTWKRNEEAYRRWGWSDNDILSAFRLYPLCMTKSEKKIMGTMDFLVNKMGWHSQKIAKCPHVLCFSFEKRIIPRFSVVKVLMLKGLVEEEKLSLSTIVAIPENYFLNKFVTTNLRLVPELLNVYHGKVDVQDV</sequence>
<dbReference type="Gene3D" id="1.25.70.10">
    <property type="entry name" value="Transcription termination factor 3, mitochondrial"/>
    <property type="match status" value="1"/>
</dbReference>
<accession>A0A2P6PWK2</accession>
<comment type="caution">
    <text evidence="4">The sequence shown here is derived from an EMBL/GenBank/DDBJ whole genome shotgun (WGS) entry which is preliminary data.</text>
</comment>
<dbReference type="Proteomes" id="UP000238479">
    <property type="component" value="Chromosome 6"/>
</dbReference>
<evidence type="ECO:0000256" key="1">
    <source>
        <dbReference type="ARBA" id="ARBA00007692"/>
    </source>
</evidence>
<gene>
    <name evidence="4" type="ORF">RchiOBHm_Chr6g0293041</name>
</gene>
<protein>
    <submittedName>
        <fullName evidence="4">Putative transcription regulator mTERF family</fullName>
    </submittedName>
</protein>
<evidence type="ECO:0000256" key="2">
    <source>
        <dbReference type="ARBA" id="ARBA00022472"/>
    </source>
</evidence>
<keyword evidence="2" id="KW-0806">Transcription termination</keyword>
<organism evidence="4 5">
    <name type="scientific">Rosa chinensis</name>
    <name type="common">China rose</name>
    <dbReference type="NCBI Taxonomy" id="74649"/>
    <lineage>
        <taxon>Eukaryota</taxon>
        <taxon>Viridiplantae</taxon>
        <taxon>Streptophyta</taxon>
        <taxon>Embryophyta</taxon>
        <taxon>Tracheophyta</taxon>
        <taxon>Spermatophyta</taxon>
        <taxon>Magnoliopsida</taxon>
        <taxon>eudicotyledons</taxon>
        <taxon>Gunneridae</taxon>
        <taxon>Pentapetalae</taxon>
        <taxon>rosids</taxon>
        <taxon>fabids</taxon>
        <taxon>Rosales</taxon>
        <taxon>Rosaceae</taxon>
        <taxon>Rosoideae</taxon>
        <taxon>Rosoideae incertae sedis</taxon>
        <taxon>Rosa</taxon>
    </lineage>
</organism>
<dbReference type="Pfam" id="PF02536">
    <property type="entry name" value="mTERF"/>
    <property type="match status" value="2"/>
</dbReference>
<dbReference type="OMA" id="QMIRRYP"/>
<keyword evidence="3" id="KW-0809">Transit peptide</keyword>
<reference evidence="4 5" key="1">
    <citation type="journal article" date="2018" name="Nat. Genet.">
        <title>The Rosa genome provides new insights in the design of modern roses.</title>
        <authorList>
            <person name="Bendahmane M."/>
        </authorList>
    </citation>
    <scope>NUCLEOTIDE SEQUENCE [LARGE SCALE GENOMIC DNA]</scope>
    <source>
        <strain evidence="5">cv. Old Blush</strain>
    </source>
</reference>
<dbReference type="GO" id="GO:0006353">
    <property type="term" value="P:DNA-templated transcription termination"/>
    <property type="evidence" value="ECO:0007669"/>
    <property type="project" value="UniProtKB-KW"/>
</dbReference>
<name>A0A2P6PWK2_ROSCH</name>
<comment type="similarity">
    <text evidence="1">Belongs to the mTERF family.</text>
</comment>
<dbReference type="PANTHER" id="PTHR13068:SF133">
    <property type="entry name" value="MITOCHONDRIAL TRANSCRIPTION TERMINATION FACTOR FAMILY PROTEIN"/>
    <property type="match status" value="1"/>
</dbReference>